<evidence type="ECO:0000256" key="2">
    <source>
        <dbReference type="SAM" id="Phobius"/>
    </source>
</evidence>
<protein>
    <submittedName>
        <fullName evidence="3">Uncharacterized protein</fullName>
    </submittedName>
</protein>
<proteinExistence type="predicted"/>
<organism evidence="3 4">
    <name type="scientific">Ilyodon furcidens</name>
    <name type="common">goldbreast splitfin</name>
    <dbReference type="NCBI Taxonomy" id="33524"/>
    <lineage>
        <taxon>Eukaryota</taxon>
        <taxon>Metazoa</taxon>
        <taxon>Chordata</taxon>
        <taxon>Craniata</taxon>
        <taxon>Vertebrata</taxon>
        <taxon>Euteleostomi</taxon>
        <taxon>Actinopterygii</taxon>
        <taxon>Neopterygii</taxon>
        <taxon>Teleostei</taxon>
        <taxon>Neoteleostei</taxon>
        <taxon>Acanthomorphata</taxon>
        <taxon>Ovalentaria</taxon>
        <taxon>Atherinomorphae</taxon>
        <taxon>Cyprinodontiformes</taxon>
        <taxon>Goodeidae</taxon>
        <taxon>Ilyodon</taxon>
    </lineage>
</organism>
<dbReference type="EMBL" id="JAHRIQ010016542">
    <property type="protein sequence ID" value="MEQ2226867.1"/>
    <property type="molecule type" value="Genomic_DNA"/>
</dbReference>
<dbReference type="PANTHER" id="PTHR46522:SF1">
    <property type="entry name" value="INACTIVE CYTIDINE MONOPHOSPHATE-N-ACETYLNEURAMINIC ACID HYDROXYLASE"/>
    <property type="match status" value="1"/>
</dbReference>
<evidence type="ECO:0000313" key="4">
    <source>
        <dbReference type="Proteomes" id="UP001482620"/>
    </source>
</evidence>
<keyword evidence="2" id="KW-0812">Transmembrane</keyword>
<evidence type="ECO:0000313" key="3">
    <source>
        <dbReference type="EMBL" id="MEQ2226867.1"/>
    </source>
</evidence>
<feature type="region of interest" description="Disordered" evidence="1">
    <location>
        <begin position="113"/>
        <end position="135"/>
    </location>
</feature>
<keyword evidence="2" id="KW-0472">Membrane</keyword>
<dbReference type="InterPro" id="IPR027033">
    <property type="entry name" value="Cnh"/>
</dbReference>
<evidence type="ECO:0000256" key="1">
    <source>
        <dbReference type="SAM" id="MobiDB-lite"/>
    </source>
</evidence>
<accession>A0ABV0T5M0</accession>
<comment type="caution">
    <text evidence="3">The sequence shown here is derived from an EMBL/GenBank/DDBJ whole genome shotgun (WGS) entry which is preliminary data.</text>
</comment>
<feature type="compositionally biased region" description="Polar residues" evidence="1">
    <location>
        <begin position="119"/>
        <end position="128"/>
    </location>
</feature>
<sequence length="171" mass="20942">MIETDDNFEQLSNGYDYFVDFLDLSFPSTRPNREHYYIEIKNRVGVMRYVVLHGCLWDDLYIGFQNRISRDPDIYHHRFWNHFQTQLPLHCPDWNQFLAGYTLDRLPVHRRATQRHRTNNQSQPNSMQKDPPDPEPSWCKATVLIEIKTRNVLFFFFFFFCFFLFFFFFLE</sequence>
<feature type="transmembrane region" description="Helical" evidence="2">
    <location>
        <begin position="152"/>
        <end position="170"/>
    </location>
</feature>
<keyword evidence="4" id="KW-1185">Reference proteome</keyword>
<dbReference type="PANTHER" id="PTHR46522">
    <property type="entry name" value="CYTIDINE MONOPHOSPHATE-N-ACETYLNEURAMINIC ACID HYDROXYLASE"/>
    <property type="match status" value="1"/>
</dbReference>
<gene>
    <name evidence="3" type="ORF">ILYODFUR_031661</name>
</gene>
<dbReference type="Proteomes" id="UP001482620">
    <property type="component" value="Unassembled WGS sequence"/>
</dbReference>
<name>A0ABV0T5M0_9TELE</name>
<reference evidence="3 4" key="1">
    <citation type="submission" date="2021-06" db="EMBL/GenBank/DDBJ databases">
        <authorList>
            <person name="Palmer J.M."/>
        </authorList>
    </citation>
    <scope>NUCLEOTIDE SEQUENCE [LARGE SCALE GENOMIC DNA]</scope>
    <source>
        <strain evidence="4">if_2019</strain>
        <tissue evidence="3">Muscle</tissue>
    </source>
</reference>
<keyword evidence="2" id="KW-1133">Transmembrane helix</keyword>